<evidence type="ECO:0000313" key="10">
    <source>
        <dbReference type="Proteomes" id="UP000581688"/>
    </source>
</evidence>
<protein>
    <submittedName>
        <fullName evidence="9">Drug/metabolite transporter (DMT)-like permease</fullName>
    </submittedName>
</protein>
<dbReference type="AlphaFoldDB" id="A0A841Q5R4"/>
<evidence type="ECO:0000313" key="9">
    <source>
        <dbReference type="EMBL" id="MBB6453738.1"/>
    </source>
</evidence>
<gene>
    <name evidence="9" type="ORF">HNQ94_002187</name>
</gene>
<dbReference type="GO" id="GO:0005886">
    <property type="term" value="C:plasma membrane"/>
    <property type="evidence" value="ECO:0007669"/>
    <property type="project" value="UniProtKB-SubCell"/>
</dbReference>
<feature type="transmembrane region" description="Helical" evidence="7">
    <location>
        <begin position="269"/>
        <end position="294"/>
    </location>
</feature>
<dbReference type="Proteomes" id="UP000581688">
    <property type="component" value="Unassembled WGS sequence"/>
</dbReference>
<evidence type="ECO:0000256" key="4">
    <source>
        <dbReference type="ARBA" id="ARBA00022692"/>
    </source>
</evidence>
<dbReference type="InterPro" id="IPR000620">
    <property type="entry name" value="EamA_dom"/>
</dbReference>
<comment type="subcellular location">
    <subcellularLocation>
        <location evidence="1">Cell membrane</location>
        <topology evidence="1">Multi-pass membrane protein</topology>
    </subcellularLocation>
</comment>
<dbReference type="InterPro" id="IPR050638">
    <property type="entry name" value="AA-Vitamin_Transporters"/>
</dbReference>
<feature type="transmembrane region" description="Helical" evidence="7">
    <location>
        <begin position="119"/>
        <end position="138"/>
    </location>
</feature>
<name>A0A841Q5R4_9BACI</name>
<comment type="caution">
    <text evidence="9">The sequence shown here is derived from an EMBL/GenBank/DDBJ whole genome shotgun (WGS) entry which is preliminary data.</text>
</comment>
<evidence type="ECO:0000256" key="7">
    <source>
        <dbReference type="SAM" id="Phobius"/>
    </source>
</evidence>
<evidence type="ECO:0000256" key="2">
    <source>
        <dbReference type="ARBA" id="ARBA00007362"/>
    </source>
</evidence>
<dbReference type="InterPro" id="IPR037185">
    <property type="entry name" value="EmrE-like"/>
</dbReference>
<feature type="transmembrane region" description="Helical" evidence="7">
    <location>
        <begin position="179"/>
        <end position="199"/>
    </location>
</feature>
<evidence type="ECO:0000256" key="5">
    <source>
        <dbReference type="ARBA" id="ARBA00022989"/>
    </source>
</evidence>
<dbReference type="PANTHER" id="PTHR32322:SF18">
    <property type="entry name" value="S-ADENOSYLMETHIONINE_S-ADENOSYLHOMOCYSTEINE TRANSPORTER"/>
    <property type="match status" value="1"/>
</dbReference>
<proteinExistence type="inferred from homology"/>
<dbReference type="PANTHER" id="PTHR32322">
    <property type="entry name" value="INNER MEMBRANE TRANSPORTER"/>
    <property type="match status" value="1"/>
</dbReference>
<feature type="transmembrane region" description="Helical" evidence="7">
    <location>
        <begin position="211"/>
        <end position="232"/>
    </location>
</feature>
<keyword evidence="4 7" id="KW-0812">Transmembrane</keyword>
<reference evidence="9 10" key="1">
    <citation type="submission" date="2020-08" db="EMBL/GenBank/DDBJ databases">
        <title>Genomic Encyclopedia of Type Strains, Phase IV (KMG-IV): sequencing the most valuable type-strain genomes for metagenomic binning, comparative biology and taxonomic classification.</title>
        <authorList>
            <person name="Goeker M."/>
        </authorList>
    </citation>
    <scope>NUCLEOTIDE SEQUENCE [LARGE SCALE GENOMIC DNA]</scope>
    <source>
        <strain evidence="9 10">DSM 19612</strain>
    </source>
</reference>
<dbReference type="EMBL" id="JACHGH010000005">
    <property type="protein sequence ID" value="MBB6453738.1"/>
    <property type="molecule type" value="Genomic_DNA"/>
</dbReference>
<feature type="transmembrane region" description="Helical" evidence="7">
    <location>
        <begin position="244"/>
        <end position="263"/>
    </location>
</feature>
<feature type="transmembrane region" description="Helical" evidence="7">
    <location>
        <begin position="144"/>
        <end position="167"/>
    </location>
</feature>
<dbReference type="RefSeq" id="WP_174495917.1">
    <property type="nucleotide sequence ID" value="NZ_CADDWK010000005.1"/>
</dbReference>
<comment type="similarity">
    <text evidence="2">Belongs to the EamA transporter family.</text>
</comment>
<evidence type="ECO:0000256" key="3">
    <source>
        <dbReference type="ARBA" id="ARBA00022475"/>
    </source>
</evidence>
<feature type="domain" description="EamA" evidence="8">
    <location>
        <begin position="5"/>
        <end position="136"/>
    </location>
</feature>
<keyword evidence="6 7" id="KW-0472">Membrane</keyword>
<dbReference type="Pfam" id="PF00892">
    <property type="entry name" value="EamA"/>
    <property type="match status" value="2"/>
</dbReference>
<feature type="domain" description="EamA" evidence="8">
    <location>
        <begin position="148"/>
        <end position="284"/>
    </location>
</feature>
<feature type="transmembrane region" description="Helical" evidence="7">
    <location>
        <begin position="92"/>
        <end position="112"/>
    </location>
</feature>
<keyword evidence="3" id="KW-1003">Cell membrane</keyword>
<feature type="transmembrane region" description="Helical" evidence="7">
    <location>
        <begin position="31"/>
        <end position="52"/>
    </location>
</feature>
<sequence>MKNIYFVLLLVMLFWGLNVSAMKVLVVNVDPLLLQGIRVFTAGIAVLVIAYFMKIFRLPTKREILIIFYICIFNVTAHHIFIALGLKNTSGVNAGLILGMSPLMVMMLSVIFLGKELTFLKVFGFILGFVGVAVTTLAGSGSIASISIGDLLILFGIVTQAFSFIMISKLNPNFDPRLLTGYMLVLGSIFIFLIGLVYGAEVSQIAVLFNWKLGSIFIFSALLCTAFGHMVYNFAIKQVGPAESAIFMNLNTFFALVGAAIFLNEVITFYHGIGLVLIVGGVLFGSGAVEYMAVRRKEKKYGL</sequence>
<feature type="transmembrane region" description="Helical" evidence="7">
    <location>
        <begin position="64"/>
        <end position="86"/>
    </location>
</feature>
<organism evidence="9 10">
    <name type="scientific">Salirhabdus euzebyi</name>
    <dbReference type="NCBI Taxonomy" id="394506"/>
    <lineage>
        <taxon>Bacteria</taxon>
        <taxon>Bacillati</taxon>
        <taxon>Bacillota</taxon>
        <taxon>Bacilli</taxon>
        <taxon>Bacillales</taxon>
        <taxon>Bacillaceae</taxon>
        <taxon>Salirhabdus</taxon>
    </lineage>
</organism>
<evidence type="ECO:0000256" key="1">
    <source>
        <dbReference type="ARBA" id="ARBA00004651"/>
    </source>
</evidence>
<dbReference type="SUPFAM" id="SSF103481">
    <property type="entry name" value="Multidrug resistance efflux transporter EmrE"/>
    <property type="match status" value="2"/>
</dbReference>
<accession>A0A841Q5R4</accession>
<keyword evidence="5 7" id="KW-1133">Transmembrane helix</keyword>
<keyword evidence="10" id="KW-1185">Reference proteome</keyword>
<evidence type="ECO:0000256" key="6">
    <source>
        <dbReference type="ARBA" id="ARBA00023136"/>
    </source>
</evidence>
<evidence type="ECO:0000259" key="8">
    <source>
        <dbReference type="Pfam" id="PF00892"/>
    </source>
</evidence>